<organism evidence="2 3">
    <name type="scientific">Plebeiibacterium sediminum</name>
    <dbReference type="NCBI Taxonomy" id="2992112"/>
    <lineage>
        <taxon>Bacteria</taxon>
        <taxon>Pseudomonadati</taxon>
        <taxon>Bacteroidota</taxon>
        <taxon>Bacteroidia</taxon>
        <taxon>Marinilabiliales</taxon>
        <taxon>Marinilabiliaceae</taxon>
        <taxon>Plebeiibacterium</taxon>
    </lineage>
</organism>
<dbReference type="InterPro" id="IPR027829">
    <property type="entry name" value="DUF4625"/>
</dbReference>
<proteinExistence type="predicted"/>
<dbReference type="Proteomes" id="UP001209229">
    <property type="component" value="Unassembled WGS sequence"/>
</dbReference>
<dbReference type="RefSeq" id="WP_301188784.1">
    <property type="nucleotide sequence ID" value="NZ_JAPDPJ010000002.1"/>
</dbReference>
<dbReference type="EMBL" id="JAPDPJ010000002">
    <property type="protein sequence ID" value="MCW3785213.1"/>
    <property type="molecule type" value="Genomic_DNA"/>
</dbReference>
<protein>
    <submittedName>
        <fullName evidence="2">DUF4625 domain-containing protein</fullName>
    </submittedName>
</protein>
<dbReference type="InterPro" id="IPR013783">
    <property type="entry name" value="Ig-like_fold"/>
</dbReference>
<feature type="signal peptide" evidence="1">
    <location>
        <begin position="1"/>
        <end position="23"/>
    </location>
</feature>
<keyword evidence="1" id="KW-0732">Signal</keyword>
<keyword evidence="3" id="KW-1185">Reference proteome</keyword>
<evidence type="ECO:0000313" key="2">
    <source>
        <dbReference type="EMBL" id="MCW3785213.1"/>
    </source>
</evidence>
<comment type="caution">
    <text evidence="2">The sequence shown here is derived from an EMBL/GenBank/DDBJ whole genome shotgun (WGS) entry which is preliminary data.</text>
</comment>
<dbReference type="Pfam" id="PF15418">
    <property type="entry name" value="DUF4625"/>
    <property type="match status" value="1"/>
</dbReference>
<name>A0AAE3M167_9BACT</name>
<evidence type="ECO:0000256" key="1">
    <source>
        <dbReference type="SAM" id="SignalP"/>
    </source>
</evidence>
<feature type="chain" id="PRO_5042192749" evidence="1">
    <location>
        <begin position="24"/>
        <end position="150"/>
    </location>
</feature>
<evidence type="ECO:0000313" key="3">
    <source>
        <dbReference type="Proteomes" id="UP001209229"/>
    </source>
</evidence>
<dbReference type="AlphaFoldDB" id="A0AAE3M167"/>
<accession>A0AAE3M167</accession>
<gene>
    <name evidence="2" type="ORF">OM075_01975</name>
</gene>
<sequence>MKIYFPKMISFLFVGMVILSSCGGDKKDDPPVDTTSPTIQTTVPAANQSYSLGGSFHYTGTFTDDIELKQVTFSVSKISAPAVTGIDDPLWSPEVVTFPLTGTSEQIDEAIYTIPAGVNDGVYQLTIVCTDASDNSATENITVNLGSTNY</sequence>
<dbReference type="PROSITE" id="PS51257">
    <property type="entry name" value="PROKAR_LIPOPROTEIN"/>
    <property type="match status" value="1"/>
</dbReference>
<reference evidence="2" key="1">
    <citation type="submission" date="2022-10" db="EMBL/GenBank/DDBJ databases">
        <authorList>
            <person name="Yu W.X."/>
        </authorList>
    </citation>
    <scope>NUCLEOTIDE SEQUENCE</scope>
    <source>
        <strain evidence="2">AAT</strain>
    </source>
</reference>
<dbReference type="Gene3D" id="2.60.40.10">
    <property type="entry name" value="Immunoglobulins"/>
    <property type="match status" value="1"/>
</dbReference>